<dbReference type="Proteomes" id="UP000033684">
    <property type="component" value="Unassembled WGS sequence"/>
</dbReference>
<reference evidence="3 4" key="2">
    <citation type="journal article" date="2016" name="Microb. Ecol.">
        <title>Genome Characteristics of a Novel Type I Methanotroph (Sn10-6) Isolated from a Flooded Indian Rice Field.</title>
        <authorList>
            <person name="Rahalkar M.C."/>
            <person name="Pandit P.S."/>
            <person name="Dhakephalkar P.K."/>
            <person name="Pore S."/>
            <person name="Arora P."/>
            <person name="Kapse N."/>
        </authorList>
    </citation>
    <scope>NUCLEOTIDE SEQUENCE [LARGE SCALE GENOMIC DNA]</scope>
    <source>
        <strain evidence="3 4">Sn10-6</strain>
    </source>
</reference>
<comment type="function">
    <text evidence="2">Antitoxin component of a type II toxin-antitoxin (TA) system.</text>
</comment>
<comment type="similarity">
    <text evidence="1 2">Belongs to the phD/YefM antitoxin family.</text>
</comment>
<gene>
    <name evidence="3" type="ORF">VZ94_05950</name>
</gene>
<keyword evidence="4" id="KW-1185">Reference proteome</keyword>
<evidence type="ECO:0000256" key="2">
    <source>
        <dbReference type="RuleBase" id="RU362080"/>
    </source>
</evidence>
<sequence>MKTRTIADAKNNLSQLIHQLDAIDVIHLTRHGKPVAVMLSETNYRKLTQKNTSVYQAIQSWRNQLDDECTWAEAELNALRAASQGREFLWGD</sequence>
<name>A0A0F3IKL0_9GAMM</name>
<accession>A0A0F3IKL0</accession>
<dbReference type="InterPro" id="IPR006442">
    <property type="entry name" value="Antitoxin_Phd/YefM"/>
</dbReference>
<reference evidence="4" key="1">
    <citation type="submission" date="2015-03" db="EMBL/GenBank/DDBJ databases">
        <title>Draft genome sequence of a novel methanotroph (Sn10-6) isolated from flooded ricefield rhizosphere in India.</title>
        <authorList>
            <person name="Pandit P.S."/>
            <person name="Pore S.D."/>
            <person name="Arora P."/>
            <person name="Kapse N.G."/>
            <person name="Dhakephalkar P.K."/>
            <person name="Rahalkar M.C."/>
        </authorList>
    </citation>
    <scope>NUCLEOTIDE SEQUENCE [LARGE SCALE GENOMIC DNA]</scope>
    <source>
        <strain evidence="4">Sn10-6</strain>
    </source>
</reference>
<dbReference type="InterPro" id="IPR036165">
    <property type="entry name" value="YefM-like_sf"/>
</dbReference>
<evidence type="ECO:0000313" key="4">
    <source>
        <dbReference type="Proteomes" id="UP000033684"/>
    </source>
</evidence>
<evidence type="ECO:0000256" key="1">
    <source>
        <dbReference type="ARBA" id="ARBA00009981"/>
    </source>
</evidence>
<comment type="caution">
    <text evidence="3">The sequence shown here is derived from an EMBL/GenBank/DDBJ whole genome shotgun (WGS) entry which is preliminary data.</text>
</comment>
<dbReference type="OrthoDB" id="71688at2"/>
<dbReference type="Gene3D" id="3.40.1620.10">
    <property type="entry name" value="YefM-like domain"/>
    <property type="match status" value="1"/>
</dbReference>
<protein>
    <recommendedName>
        <fullName evidence="2">Antitoxin</fullName>
    </recommendedName>
</protein>
<dbReference type="NCBIfam" id="TIGR01552">
    <property type="entry name" value="phd_fam"/>
    <property type="match status" value="1"/>
</dbReference>
<dbReference type="SUPFAM" id="SSF143120">
    <property type="entry name" value="YefM-like"/>
    <property type="match status" value="1"/>
</dbReference>
<proteinExistence type="inferred from homology"/>
<evidence type="ECO:0000313" key="3">
    <source>
        <dbReference type="EMBL" id="KJV07280.1"/>
    </source>
</evidence>
<dbReference type="PATRIC" id="fig|1632867.3.peg.4573"/>
<dbReference type="AlphaFoldDB" id="A0A0F3IKL0"/>
<dbReference type="EMBL" id="LAJX01000049">
    <property type="protein sequence ID" value="KJV07280.1"/>
    <property type="molecule type" value="Genomic_DNA"/>
</dbReference>
<organism evidence="3 4">
    <name type="scientific">Methylocucumis oryzae</name>
    <dbReference type="NCBI Taxonomy" id="1632867"/>
    <lineage>
        <taxon>Bacteria</taxon>
        <taxon>Pseudomonadati</taxon>
        <taxon>Pseudomonadota</taxon>
        <taxon>Gammaproteobacteria</taxon>
        <taxon>Methylococcales</taxon>
        <taxon>Methylococcaceae</taxon>
        <taxon>Methylocucumis</taxon>
    </lineage>
</organism>
<dbReference type="Pfam" id="PF02604">
    <property type="entry name" value="PhdYeFM_antitox"/>
    <property type="match status" value="1"/>
</dbReference>